<gene>
    <name evidence="2" type="ORF">ACFYKT_05680</name>
</gene>
<dbReference type="Proteomes" id="UP001601058">
    <property type="component" value="Unassembled WGS sequence"/>
</dbReference>
<protein>
    <submittedName>
        <fullName evidence="2">Uncharacterized protein</fullName>
    </submittedName>
</protein>
<feature type="transmembrane region" description="Helical" evidence="1">
    <location>
        <begin position="12"/>
        <end position="35"/>
    </location>
</feature>
<evidence type="ECO:0000313" key="2">
    <source>
        <dbReference type="EMBL" id="MFE8695854.1"/>
    </source>
</evidence>
<comment type="caution">
    <text evidence="2">The sequence shown here is derived from an EMBL/GenBank/DDBJ whole genome shotgun (WGS) entry which is preliminary data.</text>
</comment>
<keyword evidence="1" id="KW-0812">Transmembrane</keyword>
<accession>A0ABW6JVF2</accession>
<dbReference type="RefSeq" id="WP_389216679.1">
    <property type="nucleotide sequence ID" value="NZ_JBIACJ010000002.1"/>
</dbReference>
<feature type="transmembrane region" description="Helical" evidence="1">
    <location>
        <begin position="41"/>
        <end position="61"/>
    </location>
</feature>
<proteinExistence type="predicted"/>
<reference evidence="2 3" key="1">
    <citation type="submission" date="2024-08" db="EMBL/GenBank/DDBJ databases">
        <title>Two novel Cytobacillus novel species.</title>
        <authorList>
            <person name="Liu G."/>
        </authorList>
    </citation>
    <scope>NUCLEOTIDE SEQUENCE [LARGE SCALE GENOMIC DNA]</scope>
    <source>
        <strain evidence="2 3">FJAT-53684</strain>
    </source>
</reference>
<dbReference type="EMBL" id="JBIACJ010000002">
    <property type="protein sequence ID" value="MFE8695854.1"/>
    <property type="molecule type" value="Genomic_DNA"/>
</dbReference>
<evidence type="ECO:0000256" key="1">
    <source>
        <dbReference type="SAM" id="Phobius"/>
    </source>
</evidence>
<keyword evidence="1" id="KW-1133">Transmembrane helix</keyword>
<keyword evidence="3" id="KW-1185">Reference proteome</keyword>
<keyword evidence="1" id="KW-0472">Membrane</keyword>
<sequence>MNIKQYYKKTASISLSASLASLIPPFFLIIYGIMIARDGRMVLIVLPFLVYSFFCYQYYLVCDRRSKSIIENPTEHIKMNQTLLNADHLLIHFLPAPSLRLLFFSHEGQLLGELKEMKQLSFKWFLPRFLDKFFEKRYGLYDETNNLIATYIVNKSQINVMDKNKKIVNLINHMESERRSESIFESSREEIVVKRSLLFMDYQFFHNQKRVGRLQKGMMPVEWERKIKDPNTPVLSFETKEDEGLKITILAILSKILH</sequence>
<organism evidence="2 3">
    <name type="scientific">Cytobacillus mangrovibacter</name>
    <dbReference type="NCBI Taxonomy" id="3299024"/>
    <lineage>
        <taxon>Bacteria</taxon>
        <taxon>Bacillati</taxon>
        <taxon>Bacillota</taxon>
        <taxon>Bacilli</taxon>
        <taxon>Bacillales</taxon>
        <taxon>Bacillaceae</taxon>
        <taxon>Cytobacillus</taxon>
    </lineage>
</organism>
<evidence type="ECO:0000313" key="3">
    <source>
        <dbReference type="Proteomes" id="UP001601058"/>
    </source>
</evidence>
<name>A0ABW6JVF2_9BACI</name>